<accession>A0A7S2XXM6</accession>
<gene>
    <name evidence="2" type="ORF">FJAP1339_LOCUS5612</name>
</gene>
<evidence type="ECO:0000256" key="1">
    <source>
        <dbReference type="SAM" id="SignalP"/>
    </source>
</evidence>
<dbReference type="EMBL" id="HBHR01011616">
    <property type="protein sequence ID" value="CAD9863079.1"/>
    <property type="molecule type" value="Transcribed_RNA"/>
</dbReference>
<dbReference type="AlphaFoldDB" id="A0A7S2XXM6"/>
<reference evidence="2" key="1">
    <citation type="submission" date="2021-01" db="EMBL/GenBank/DDBJ databases">
        <authorList>
            <person name="Corre E."/>
            <person name="Pelletier E."/>
            <person name="Niang G."/>
            <person name="Scheremetjew M."/>
            <person name="Finn R."/>
            <person name="Kale V."/>
            <person name="Holt S."/>
            <person name="Cochrane G."/>
            <person name="Meng A."/>
            <person name="Brown T."/>
            <person name="Cohen L."/>
        </authorList>
    </citation>
    <scope>NUCLEOTIDE SEQUENCE</scope>
    <source>
        <strain evidence="2">CCMP1661</strain>
    </source>
</reference>
<proteinExistence type="predicted"/>
<protein>
    <submittedName>
        <fullName evidence="2">Uncharacterized protein</fullName>
    </submittedName>
</protein>
<organism evidence="2">
    <name type="scientific">Fibrocapsa japonica</name>
    <dbReference type="NCBI Taxonomy" id="94617"/>
    <lineage>
        <taxon>Eukaryota</taxon>
        <taxon>Sar</taxon>
        <taxon>Stramenopiles</taxon>
        <taxon>Ochrophyta</taxon>
        <taxon>Raphidophyceae</taxon>
        <taxon>Chattonellales</taxon>
        <taxon>Chattonellaceae</taxon>
        <taxon>Fibrocapsa</taxon>
    </lineage>
</organism>
<evidence type="ECO:0000313" key="2">
    <source>
        <dbReference type="EMBL" id="CAD9863079.1"/>
    </source>
</evidence>
<keyword evidence="1" id="KW-0732">Signal</keyword>
<feature type="chain" id="PRO_5030542350" evidence="1">
    <location>
        <begin position="20"/>
        <end position="184"/>
    </location>
</feature>
<name>A0A7S2XXM6_9STRA</name>
<feature type="signal peptide" evidence="1">
    <location>
        <begin position="1"/>
        <end position="19"/>
    </location>
</feature>
<dbReference type="PROSITE" id="PS51257">
    <property type="entry name" value="PROKAR_LIPOPROTEIN"/>
    <property type="match status" value="1"/>
</dbReference>
<sequence>MKVNAVVTLLISTITLVFGCVPPNCGNIVDCGSCGNACCKLQFYFKGATEEEVAQDLYDVLKVGGPDQLYQMQETFTGELGLADYRERDGLANFVGQTTHRNEDGNGYVDLINFSINPWYGTGTMVNMFSLTTVGGLYCDEGSNFMNIKNLMDAMTLPSVMTHIDESCFEMPGAAQYHGLTLDG</sequence>